<feature type="transmembrane region" description="Helical" evidence="1">
    <location>
        <begin position="20"/>
        <end position="39"/>
    </location>
</feature>
<comment type="caution">
    <text evidence="2">The sequence shown here is derived from an EMBL/GenBank/DDBJ whole genome shotgun (WGS) entry which is preliminary data.</text>
</comment>
<dbReference type="EMBL" id="JABMIG020000175">
    <property type="protein sequence ID" value="KAL3787433.1"/>
    <property type="molecule type" value="Genomic_DNA"/>
</dbReference>
<dbReference type="AlphaFoldDB" id="A0ABD3PH92"/>
<keyword evidence="3" id="KW-1185">Reference proteome</keyword>
<gene>
    <name evidence="2" type="ORF">HJC23_001830</name>
</gene>
<protein>
    <submittedName>
        <fullName evidence="2">Uncharacterized protein</fullName>
    </submittedName>
</protein>
<keyword evidence="1" id="KW-1133">Transmembrane helix</keyword>
<evidence type="ECO:0000256" key="1">
    <source>
        <dbReference type="SAM" id="Phobius"/>
    </source>
</evidence>
<reference evidence="2 3" key="1">
    <citation type="journal article" date="2020" name="G3 (Bethesda)">
        <title>Improved Reference Genome for Cyclotella cryptica CCMP332, a Model for Cell Wall Morphogenesis, Salinity Adaptation, and Lipid Production in Diatoms (Bacillariophyta).</title>
        <authorList>
            <person name="Roberts W.R."/>
            <person name="Downey K.M."/>
            <person name="Ruck E.C."/>
            <person name="Traller J.C."/>
            <person name="Alverson A.J."/>
        </authorList>
    </citation>
    <scope>NUCLEOTIDE SEQUENCE [LARGE SCALE GENOMIC DNA]</scope>
    <source>
        <strain evidence="2 3">CCMP332</strain>
    </source>
</reference>
<dbReference type="Proteomes" id="UP001516023">
    <property type="component" value="Unassembled WGS sequence"/>
</dbReference>
<evidence type="ECO:0000313" key="3">
    <source>
        <dbReference type="Proteomes" id="UP001516023"/>
    </source>
</evidence>
<sequence length="401" mass="45176">MTRIRKKDVPYPQIRVNSHCVVAAASLLLFVAISSLYYASRNLVMDGDASTQPEYIGDFNQVRPGYGKLSPITWQEDGSYVAPNAYRILLPSELTIAIKAFCDRIGLTDLARNFIMSQENNIEPDGYRLFDLGGITWFAQRPASTWSSDMHWISPANERGHEEYLSLLRENGFLSVLNSIGHQLDLDGLAAYHLTFIVVSHCEMGFVHHDTTETGNKVFNVIIPLESVPNSPPELIISDSRDDSVGRLKYEDNIGVLIGDDVHHATSECDYRDYPGTMRLAATIYVPYINEENAETIALTTLTQAFPPPDKNWVFAQRARHWVNAKNRDDVNLRNGAEHFVGDRGRADFDAVDLEKNKCHQIQEEMNECLSLEARRECAWTCGIYLDPSFYEGFAGAAMIK</sequence>
<name>A0ABD3PH92_9STRA</name>
<proteinExistence type="predicted"/>
<keyword evidence="1" id="KW-0472">Membrane</keyword>
<evidence type="ECO:0000313" key="2">
    <source>
        <dbReference type="EMBL" id="KAL3787433.1"/>
    </source>
</evidence>
<accession>A0ABD3PH92</accession>
<keyword evidence="1" id="KW-0812">Transmembrane</keyword>
<organism evidence="2 3">
    <name type="scientific">Cyclotella cryptica</name>
    <dbReference type="NCBI Taxonomy" id="29204"/>
    <lineage>
        <taxon>Eukaryota</taxon>
        <taxon>Sar</taxon>
        <taxon>Stramenopiles</taxon>
        <taxon>Ochrophyta</taxon>
        <taxon>Bacillariophyta</taxon>
        <taxon>Coscinodiscophyceae</taxon>
        <taxon>Thalassiosirophycidae</taxon>
        <taxon>Stephanodiscales</taxon>
        <taxon>Stephanodiscaceae</taxon>
        <taxon>Cyclotella</taxon>
    </lineage>
</organism>